<dbReference type="Proteomes" id="UP000663828">
    <property type="component" value="Unassembled WGS sequence"/>
</dbReference>
<evidence type="ECO:0000256" key="1">
    <source>
        <dbReference type="SAM" id="Phobius"/>
    </source>
</evidence>
<evidence type="ECO:0000313" key="4">
    <source>
        <dbReference type="Proteomes" id="UP000663828"/>
    </source>
</evidence>
<keyword evidence="1" id="KW-1133">Transmembrane helix</keyword>
<gene>
    <name evidence="3" type="ORF">EDS130_LOCUS28979</name>
    <name evidence="2" type="ORF">XAT740_LOCUS17367</name>
</gene>
<dbReference type="AlphaFoldDB" id="A0A815BIF2"/>
<dbReference type="Proteomes" id="UP000663852">
    <property type="component" value="Unassembled WGS sequence"/>
</dbReference>
<keyword evidence="1" id="KW-0472">Membrane</keyword>
<evidence type="ECO:0000313" key="3">
    <source>
        <dbReference type="EMBL" id="CAF1269986.1"/>
    </source>
</evidence>
<feature type="transmembrane region" description="Helical" evidence="1">
    <location>
        <begin position="122"/>
        <end position="140"/>
    </location>
</feature>
<keyword evidence="1" id="KW-0812">Transmembrane</keyword>
<comment type="caution">
    <text evidence="3">The sequence shown here is derived from an EMBL/GenBank/DDBJ whole genome shotgun (WGS) entry which is preliminary data.</text>
</comment>
<dbReference type="EMBL" id="CAJNOR010001131">
    <property type="protein sequence ID" value="CAF1081889.1"/>
    <property type="molecule type" value="Genomic_DNA"/>
</dbReference>
<keyword evidence="4" id="KW-1185">Reference proteome</keyword>
<reference evidence="3" key="1">
    <citation type="submission" date="2021-02" db="EMBL/GenBank/DDBJ databases">
        <authorList>
            <person name="Nowell W R."/>
        </authorList>
    </citation>
    <scope>NUCLEOTIDE SEQUENCE</scope>
</reference>
<organism evidence="3 5">
    <name type="scientific">Adineta ricciae</name>
    <name type="common">Rotifer</name>
    <dbReference type="NCBI Taxonomy" id="249248"/>
    <lineage>
        <taxon>Eukaryota</taxon>
        <taxon>Metazoa</taxon>
        <taxon>Spiralia</taxon>
        <taxon>Gnathifera</taxon>
        <taxon>Rotifera</taxon>
        <taxon>Eurotatoria</taxon>
        <taxon>Bdelloidea</taxon>
        <taxon>Adinetida</taxon>
        <taxon>Adinetidae</taxon>
        <taxon>Adineta</taxon>
    </lineage>
</organism>
<accession>A0A815BIF2</accession>
<sequence>MMLLNSWYFIFVVFTHNAICWSYAQEVSKLDRNLQVALAAARHRERTNTHKEEDHLTNVNKNKGLINTIVNHNNKIKNIENEFSVMVNNYANSSYVKEILEKKEIEKRVTGGPRPYLSWKDFMIILVTGVILGGILIKVMKKFVGPWVVRYVSTEASNRTNQENTNNNLPVNSSLKTISVIELKHELEQRLVKQNEKLNAILAKIQMESDRNKENEMH</sequence>
<evidence type="ECO:0000313" key="5">
    <source>
        <dbReference type="Proteomes" id="UP000663852"/>
    </source>
</evidence>
<name>A0A815BIF2_ADIRI</name>
<evidence type="ECO:0000313" key="2">
    <source>
        <dbReference type="EMBL" id="CAF1081889.1"/>
    </source>
</evidence>
<dbReference type="EMBL" id="CAJNOJ010000192">
    <property type="protein sequence ID" value="CAF1269986.1"/>
    <property type="molecule type" value="Genomic_DNA"/>
</dbReference>
<protein>
    <submittedName>
        <fullName evidence="3">Uncharacterized protein</fullName>
    </submittedName>
</protein>
<proteinExistence type="predicted"/>
<feature type="transmembrane region" description="Helical" evidence="1">
    <location>
        <begin position="7"/>
        <end position="24"/>
    </location>
</feature>